<dbReference type="RefSeq" id="WP_270071713.1">
    <property type="nucleotide sequence ID" value="NZ_JAJAQC010000010.1"/>
</dbReference>
<feature type="transmembrane region" description="Helical" evidence="2">
    <location>
        <begin position="180"/>
        <end position="202"/>
    </location>
</feature>
<feature type="transmembrane region" description="Helical" evidence="2">
    <location>
        <begin position="317"/>
        <end position="334"/>
    </location>
</feature>
<evidence type="ECO:0000256" key="1">
    <source>
        <dbReference type="SAM" id="MobiDB-lite"/>
    </source>
</evidence>
<feature type="transmembrane region" description="Helical" evidence="2">
    <location>
        <begin position="117"/>
        <end position="136"/>
    </location>
</feature>
<feature type="region of interest" description="Disordered" evidence="1">
    <location>
        <begin position="510"/>
        <end position="536"/>
    </location>
</feature>
<protein>
    <submittedName>
        <fullName evidence="3">Ligase</fullName>
    </submittedName>
</protein>
<reference evidence="3" key="1">
    <citation type="submission" date="2021-10" db="EMBL/GenBank/DDBJ databases">
        <title>Streptomonospora sp. nov., isolated from mangrove soil.</title>
        <authorList>
            <person name="Chen X."/>
            <person name="Ge X."/>
            <person name="Liu W."/>
        </authorList>
    </citation>
    <scope>NUCLEOTIDE SEQUENCE</scope>
    <source>
        <strain evidence="3">S1-112</strain>
    </source>
</reference>
<feature type="transmembrane region" description="Helical" evidence="2">
    <location>
        <begin position="71"/>
        <end position="96"/>
    </location>
</feature>
<evidence type="ECO:0000313" key="4">
    <source>
        <dbReference type="Proteomes" id="UP001140076"/>
    </source>
</evidence>
<name>A0A9X3NJ65_9ACTN</name>
<evidence type="ECO:0000313" key="3">
    <source>
        <dbReference type="EMBL" id="MDA0564437.1"/>
    </source>
</evidence>
<keyword evidence="3" id="KW-0436">Ligase</keyword>
<feature type="transmembrane region" description="Helical" evidence="2">
    <location>
        <begin position="341"/>
        <end position="362"/>
    </location>
</feature>
<feature type="compositionally biased region" description="Pro residues" evidence="1">
    <location>
        <begin position="16"/>
        <end position="40"/>
    </location>
</feature>
<comment type="caution">
    <text evidence="3">The sequence shown here is derived from an EMBL/GenBank/DDBJ whole genome shotgun (WGS) entry which is preliminary data.</text>
</comment>
<dbReference type="GO" id="GO:0016874">
    <property type="term" value="F:ligase activity"/>
    <property type="evidence" value="ECO:0007669"/>
    <property type="project" value="UniProtKB-KW"/>
</dbReference>
<gene>
    <name evidence="3" type="ORF">LG943_08875</name>
</gene>
<keyword evidence="4" id="KW-1185">Reference proteome</keyword>
<feature type="transmembrane region" description="Helical" evidence="2">
    <location>
        <begin position="432"/>
        <end position="456"/>
    </location>
</feature>
<feature type="transmembrane region" description="Helical" evidence="2">
    <location>
        <begin position="256"/>
        <end position="273"/>
    </location>
</feature>
<dbReference type="Proteomes" id="UP001140076">
    <property type="component" value="Unassembled WGS sequence"/>
</dbReference>
<evidence type="ECO:0000256" key="2">
    <source>
        <dbReference type="SAM" id="Phobius"/>
    </source>
</evidence>
<feature type="transmembrane region" description="Helical" evidence="2">
    <location>
        <begin position="293"/>
        <end position="311"/>
    </location>
</feature>
<accession>A0A9X3NJ65</accession>
<dbReference type="AlphaFoldDB" id="A0A9X3NJ65"/>
<dbReference type="EMBL" id="JAJAQC010000010">
    <property type="protein sequence ID" value="MDA0564437.1"/>
    <property type="molecule type" value="Genomic_DNA"/>
</dbReference>
<proteinExistence type="predicted"/>
<keyword evidence="2" id="KW-0472">Membrane</keyword>
<feature type="compositionally biased region" description="Low complexity" evidence="1">
    <location>
        <begin position="514"/>
        <end position="524"/>
    </location>
</feature>
<feature type="transmembrane region" description="Helical" evidence="2">
    <location>
        <begin position="148"/>
        <end position="168"/>
    </location>
</feature>
<keyword evidence="2" id="KW-0812">Transmembrane</keyword>
<sequence>MTTAATPPAHGLPGLPGLPGPPGRPGQPGPPSRPGPPGPYGPRARAGAVLPARRGGAARARSGGPPPAWPLHWLLIGYPLWWVLGLGQFAFWIFAVPMAVELLRRHRATGLRLPPGFTLWGLFLVWGVVGLALIGTSPAGTVPGSGSLLGALVRLGGYLALTVVMLYVGNLSRRELPDLAVARSLGWLCLATVAGGMLGLLAPEWEFTAPTERLLPAGLAADAYVQDLLHPASAQIMDVLGYETARPKAPWEYTNTWGNMLSLLVPWLVVGWLARGPRPAAGPVAGAARPGSWWRPLVAGAALAVSLAPIVYSLNRALWAGLVLTVGLVLVLLVRAGRTLAVGAVVLGATAALALALMSPLVDIVLERMDRPHSDDGRAATSVAAVEAANASPVLGWGTTRDMAGSSESIAVGPSPECPGCGNHTIGNNGQLWLLLVANGWVGTALFLAFFGYTAWRHRRDTTPVGAAALLTVLLLFWYMFFYVALTGPLAVTMIAVALLWRRGTRPLPPAPPTAGASPAGTVPPKAPEPDARGGT</sequence>
<organism evidence="3 4">
    <name type="scientific">Streptomonospora mangrovi</name>
    <dbReference type="NCBI Taxonomy" id="2883123"/>
    <lineage>
        <taxon>Bacteria</taxon>
        <taxon>Bacillati</taxon>
        <taxon>Actinomycetota</taxon>
        <taxon>Actinomycetes</taxon>
        <taxon>Streptosporangiales</taxon>
        <taxon>Nocardiopsidaceae</taxon>
        <taxon>Streptomonospora</taxon>
    </lineage>
</organism>
<feature type="region of interest" description="Disordered" evidence="1">
    <location>
        <begin position="1"/>
        <end position="46"/>
    </location>
</feature>
<feature type="transmembrane region" description="Helical" evidence="2">
    <location>
        <begin position="468"/>
        <end position="501"/>
    </location>
</feature>
<keyword evidence="2" id="KW-1133">Transmembrane helix</keyword>